<accession>A0ABD5TTT3</accession>
<protein>
    <submittedName>
        <fullName evidence="2">Formyltransferase family protein</fullName>
    </submittedName>
</protein>
<dbReference type="Pfam" id="PF00551">
    <property type="entry name" value="Formyl_trans_N"/>
    <property type="match status" value="1"/>
</dbReference>
<name>A0ABD5TTT3_9EURY</name>
<proteinExistence type="predicted"/>
<gene>
    <name evidence="2" type="ORF">ACFQEV_03355</name>
</gene>
<organism evidence="2 3">
    <name type="scientific">Halopelagius fulvigenes</name>
    <dbReference type="NCBI Taxonomy" id="1198324"/>
    <lineage>
        <taxon>Archaea</taxon>
        <taxon>Methanobacteriati</taxon>
        <taxon>Methanobacteriota</taxon>
        <taxon>Stenosarchaea group</taxon>
        <taxon>Halobacteria</taxon>
        <taxon>Halobacteriales</taxon>
        <taxon>Haloferacaceae</taxon>
    </lineage>
</organism>
<keyword evidence="3" id="KW-1185">Reference proteome</keyword>
<dbReference type="SUPFAM" id="SSF53328">
    <property type="entry name" value="Formyltransferase"/>
    <property type="match status" value="1"/>
</dbReference>
<dbReference type="InterPro" id="IPR002376">
    <property type="entry name" value="Formyl_transf_N"/>
</dbReference>
<dbReference type="Proteomes" id="UP001596408">
    <property type="component" value="Unassembled WGS sequence"/>
</dbReference>
<sequence length="288" mass="31916">MTANSERPLRVVVLCDECVPRWEKRALERTVSRTDAEISHVVFRDSEARPDGVGAFLWAAARQVREYPLWSMVGAVRMATETPKYERLAPIKDVDGVPEAEWTYCAPKPADGLGEVLPDSVVESAVSDADVAVRLTGFGILMGDVLRAPTHGVLSYHVGDIREYRGVMGAGFWEFLEGRDEMGVTVQRLTETIDGGRIVALERFDISELHTWQEVKARAFRVAEGTLSAAVENVADPAFTPAEPDRLGEVRYPPTGTDVLDYLRKNTAGRLRRVVPSRAVESDHPVRD</sequence>
<dbReference type="InterPro" id="IPR036477">
    <property type="entry name" value="Formyl_transf_N_sf"/>
</dbReference>
<evidence type="ECO:0000259" key="1">
    <source>
        <dbReference type="Pfam" id="PF00551"/>
    </source>
</evidence>
<evidence type="ECO:0000313" key="2">
    <source>
        <dbReference type="EMBL" id="MFC6824032.1"/>
    </source>
</evidence>
<comment type="caution">
    <text evidence="2">The sequence shown here is derived from an EMBL/GenBank/DDBJ whole genome shotgun (WGS) entry which is preliminary data.</text>
</comment>
<feature type="domain" description="Formyl transferase N-terminal" evidence="1">
    <location>
        <begin position="127"/>
        <end position="224"/>
    </location>
</feature>
<reference evidence="2 3" key="1">
    <citation type="journal article" date="2019" name="Int. J. Syst. Evol. Microbiol.">
        <title>The Global Catalogue of Microorganisms (GCM) 10K type strain sequencing project: providing services to taxonomists for standard genome sequencing and annotation.</title>
        <authorList>
            <consortium name="The Broad Institute Genomics Platform"/>
            <consortium name="The Broad Institute Genome Sequencing Center for Infectious Disease"/>
            <person name="Wu L."/>
            <person name="Ma J."/>
        </authorList>
    </citation>
    <scope>NUCLEOTIDE SEQUENCE [LARGE SCALE GENOMIC DNA]</scope>
    <source>
        <strain evidence="2 3">YIM 94188</strain>
    </source>
</reference>
<dbReference type="RefSeq" id="WP_379692618.1">
    <property type="nucleotide sequence ID" value="NZ_JBHSXH010000009.1"/>
</dbReference>
<dbReference type="EMBL" id="JBHSXH010000009">
    <property type="protein sequence ID" value="MFC6824032.1"/>
    <property type="molecule type" value="Genomic_DNA"/>
</dbReference>
<evidence type="ECO:0000313" key="3">
    <source>
        <dbReference type="Proteomes" id="UP001596408"/>
    </source>
</evidence>
<dbReference type="AlphaFoldDB" id="A0ABD5TTT3"/>
<dbReference type="Gene3D" id="3.40.50.170">
    <property type="entry name" value="Formyl transferase, N-terminal domain"/>
    <property type="match status" value="1"/>
</dbReference>